<evidence type="ECO:0000256" key="1">
    <source>
        <dbReference type="ARBA" id="ARBA00022553"/>
    </source>
</evidence>
<dbReference type="InterPro" id="IPR035899">
    <property type="entry name" value="DBL_dom_sf"/>
</dbReference>
<accession>A0A0C2X5U0</accession>
<dbReference type="InterPro" id="IPR052233">
    <property type="entry name" value="Rho-type_GEFs"/>
</dbReference>
<keyword evidence="8" id="KW-1185">Reference proteome</keyword>
<sequence>MLTGCYTSMCREGGVCYTYGCPRNVNFITGHLPSTSEGISLKSESWSPTLDPEVLKSLPERERKRQEIIYDILTREEQYVGDLDTIEATFIQPLVTANPPVVPSDQLERFIDDVFGNILDLRECNKRLLEALYVRQREQAPIIHRIGDIFLDAAAEFILAYPDYIGHYPIAEKRMKDELETNHEFRLFLEQCARQSARSGESIRLDLKHLLNRPIEHLNKYPVFLEAVLNETEKDNPDADFLEEASTAFKNLQSVARLRTFQTAMGKGTGKWEWHDSLSPDIRATFTKQEATRQAIISELIKGEMAYVKDLENIETIYIRPLCEADPPIIPPNKLDQFIKDVFHNYRELYEHHARLVEKFHEIQSEQHPKIRSVIAAVMDTARNFRDAYMEYLPHYPMAAYRIDEEVANNTEFKAFVEACTRHPDAHHLDMKNFINMPIPRLLRYELLFKTIMEETTEEGHEDLETITHVIDVIKALGKDTEPGVVSAKQKVELCKYNANLVFKHGKDIDLDLLNENRSLIYSGKLLRQPDSGLGWNGWSELFILLFDNYLVMTKVKELDGVTKYIVTRRPIPLDLLTLASFNDSPTQRRAGLLRGFRCERYGEAPTPNTPGASPDAANDSQLMYPLTLHYNGRMGGPYILYAYSQQARLEWKSKLEEALVLRRVVQDSNKVFEVETLSADKFLMSASTGSQQQSWNQEVYTGKVACSVPFTSTDGRALVAIGCAEGVWIGSRHDPKSVRRVLHLKLVTQVAILEEFGIFLVLADKSLFAYHIEALVPTSISLHTPPASQVPQKLNQSKDVHFFRVGSLHNRTLVIYMKKKGSDSIFRVLEPVGEKISQGVRAPIDLFSRLRVRSAKSDWFRIYRDFFLPFETFDLIFLKARVAVLSTKGFEIMDLNNFDSVTIPPRENPLPQLARRCESGRPKGMFRSAEDEFLLCYDEFGVYVDKRGDPSRSAGIIEWEGTAERVALHAPYILLFDSRFIEIRHIKTGRLAQIISGNDLRCIWDGRGIGTNVAATPIDGHYSEVEQEAQVHAVMLNPEGSLGNRKAVAQTVFELIPTVPLYLPGSLSAPTSAEYMPHPLTPPPQSPELRT</sequence>
<dbReference type="GO" id="GO:0005085">
    <property type="term" value="F:guanyl-nucleotide exchange factor activity"/>
    <property type="evidence" value="ECO:0007669"/>
    <property type="project" value="UniProtKB-KW"/>
</dbReference>
<evidence type="ECO:0000259" key="5">
    <source>
        <dbReference type="PROSITE" id="PS50010"/>
    </source>
</evidence>
<dbReference type="PROSITE" id="PS50219">
    <property type="entry name" value="CNH"/>
    <property type="match status" value="1"/>
</dbReference>
<keyword evidence="1" id="KW-0597">Phosphoprotein</keyword>
<organism evidence="7 8">
    <name type="scientific">Amanita muscaria (strain Koide BX008)</name>
    <dbReference type="NCBI Taxonomy" id="946122"/>
    <lineage>
        <taxon>Eukaryota</taxon>
        <taxon>Fungi</taxon>
        <taxon>Dikarya</taxon>
        <taxon>Basidiomycota</taxon>
        <taxon>Agaricomycotina</taxon>
        <taxon>Agaricomycetes</taxon>
        <taxon>Agaricomycetidae</taxon>
        <taxon>Agaricales</taxon>
        <taxon>Pluteineae</taxon>
        <taxon>Amanitaceae</taxon>
        <taxon>Amanita</taxon>
    </lineage>
</organism>
<protein>
    <submittedName>
        <fullName evidence="7">Uncharacterized protein</fullName>
    </submittedName>
</protein>
<feature type="domain" description="PH" evidence="4">
    <location>
        <begin position="519"/>
        <end position="661"/>
    </location>
</feature>
<feature type="region of interest" description="Disordered" evidence="3">
    <location>
        <begin position="1073"/>
        <end position="1092"/>
    </location>
</feature>
<dbReference type="PROSITE" id="PS50003">
    <property type="entry name" value="PH_DOMAIN"/>
    <property type="match status" value="1"/>
</dbReference>
<dbReference type="EMBL" id="KN818248">
    <property type="protein sequence ID" value="KIL64636.1"/>
    <property type="molecule type" value="Genomic_DNA"/>
</dbReference>
<evidence type="ECO:0000313" key="7">
    <source>
        <dbReference type="EMBL" id="KIL64636.1"/>
    </source>
</evidence>
<dbReference type="Gene3D" id="2.30.29.30">
    <property type="entry name" value="Pleckstrin-homology domain (PH domain)/Phosphotyrosine-binding domain (PTB)"/>
    <property type="match status" value="1"/>
</dbReference>
<feature type="domain" description="DH" evidence="5">
    <location>
        <begin position="64"/>
        <end position="252"/>
    </location>
</feature>
<feature type="domain" description="DH" evidence="5">
    <location>
        <begin position="292"/>
        <end position="484"/>
    </location>
</feature>
<dbReference type="AlphaFoldDB" id="A0A0C2X5U0"/>
<feature type="compositionally biased region" description="Pro residues" evidence="3">
    <location>
        <begin position="1080"/>
        <end position="1092"/>
    </location>
</feature>
<dbReference type="SUPFAM" id="SSF50729">
    <property type="entry name" value="PH domain-like"/>
    <property type="match status" value="1"/>
</dbReference>
<dbReference type="PANTHER" id="PTHR46572:SF1">
    <property type="entry name" value="RHO1 GUANINE NUCLEOTIDE EXCHANGE FACTOR TUS1"/>
    <property type="match status" value="1"/>
</dbReference>
<keyword evidence="2" id="KW-0344">Guanine-nucleotide releasing factor</keyword>
<dbReference type="OrthoDB" id="2272012at2759"/>
<dbReference type="Proteomes" id="UP000054549">
    <property type="component" value="Unassembled WGS sequence"/>
</dbReference>
<evidence type="ECO:0000313" key="8">
    <source>
        <dbReference type="Proteomes" id="UP000054549"/>
    </source>
</evidence>
<feature type="domain" description="CNH" evidence="6">
    <location>
        <begin position="702"/>
        <end position="1011"/>
    </location>
</feature>
<dbReference type="Gene3D" id="1.20.900.10">
    <property type="entry name" value="Dbl homology (DH) domain"/>
    <property type="match status" value="2"/>
</dbReference>
<dbReference type="SMART" id="SM00233">
    <property type="entry name" value="PH"/>
    <property type="match status" value="1"/>
</dbReference>
<dbReference type="InterPro" id="IPR011993">
    <property type="entry name" value="PH-like_dom_sf"/>
</dbReference>
<dbReference type="InterPro" id="IPR000219">
    <property type="entry name" value="DH_dom"/>
</dbReference>
<dbReference type="HOGENOM" id="CLU_001251_1_0_1"/>
<evidence type="ECO:0000256" key="2">
    <source>
        <dbReference type="ARBA" id="ARBA00022658"/>
    </source>
</evidence>
<name>A0A0C2X5U0_AMAMK</name>
<dbReference type="PROSITE" id="PS50010">
    <property type="entry name" value="DH_2"/>
    <property type="match status" value="2"/>
</dbReference>
<gene>
    <name evidence="7" type="ORF">M378DRAFT_186692</name>
</gene>
<dbReference type="PANTHER" id="PTHR46572">
    <property type="entry name" value="RHO1 GDP-GTP EXCHANGE PROTEIN 1-RELATED"/>
    <property type="match status" value="1"/>
</dbReference>
<reference evidence="7 8" key="1">
    <citation type="submission" date="2014-04" db="EMBL/GenBank/DDBJ databases">
        <title>Evolutionary Origins and Diversification of the Mycorrhizal Mutualists.</title>
        <authorList>
            <consortium name="DOE Joint Genome Institute"/>
            <consortium name="Mycorrhizal Genomics Consortium"/>
            <person name="Kohler A."/>
            <person name="Kuo A."/>
            <person name="Nagy L.G."/>
            <person name="Floudas D."/>
            <person name="Copeland A."/>
            <person name="Barry K.W."/>
            <person name="Cichocki N."/>
            <person name="Veneault-Fourrey C."/>
            <person name="LaButti K."/>
            <person name="Lindquist E.A."/>
            <person name="Lipzen A."/>
            <person name="Lundell T."/>
            <person name="Morin E."/>
            <person name="Murat C."/>
            <person name="Riley R."/>
            <person name="Ohm R."/>
            <person name="Sun H."/>
            <person name="Tunlid A."/>
            <person name="Henrissat B."/>
            <person name="Grigoriev I.V."/>
            <person name="Hibbett D.S."/>
            <person name="Martin F."/>
        </authorList>
    </citation>
    <scope>NUCLEOTIDE SEQUENCE [LARGE SCALE GENOMIC DNA]</scope>
    <source>
        <strain evidence="7 8">Koide BX008</strain>
    </source>
</reference>
<dbReference type="SUPFAM" id="SSF48065">
    <property type="entry name" value="DBL homology domain (DH-domain)"/>
    <property type="match status" value="2"/>
</dbReference>
<dbReference type="CDD" id="cd00160">
    <property type="entry name" value="RhoGEF"/>
    <property type="match status" value="2"/>
</dbReference>
<dbReference type="STRING" id="946122.A0A0C2X5U0"/>
<evidence type="ECO:0000259" key="6">
    <source>
        <dbReference type="PROSITE" id="PS50219"/>
    </source>
</evidence>
<dbReference type="InterPro" id="IPR001180">
    <property type="entry name" value="CNH_dom"/>
</dbReference>
<dbReference type="SMART" id="SM00036">
    <property type="entry name" value="CNH"/>
    <property type="match status" value="1"/>
</dbReference>
<dbReference type="SMART" id="SM00325">
    <property type="entry name" value="RhoGEF"/>
    <property type="match status" value="2"/>
</dbReference>
<proteinExistence type="predicted"/>
<dbReference type="Pfam" id="PF00621">
    <property type="entry name" value="RhoGEF"/>
    <property type="match status" value="2"/>
</dbReference>
<dbReference type="InterPro" id="IPR001849">
    <property type="entry name" value="PH_domain"/>
</dbReference>
<evidence type="ECO:0000259" key="4">
    <source>
        <dbReference type="PROSITE" id="PS50003"/>
    </source>
</evidence>
<dbReference type="InParanoid" id="A0A0C2X5U0"/>
<dbReference type="InterPro" id="IPR041675">
    <property type="entry name" value="PH_5"/>
</dbReference>
<dbReference type="Pfam" id="PF15405">
    <property type="entry name" value="PH_5"/>
    <property type="match status" value="1"/>
</dbReference>
<evidence type="ECO:0000256" key="3">
    <source>
        <dbReference type="SAM" id="MobiDB-lite"/>
    </source>
</evidence>
<dbReference type="Pfam" id="PF00780">
    <property type="entry name" value="CNH"/>
    <property type="match status" value="1"/>
</dbReference>